<evidence type="ECO:0000313" key="3">
    <source>
        <dbReference type="Proteomes" id="UP000019443"/>
    </source>
</evidence>
<dbReference type="PANTHER" id="PTHR43283:SF7">
    <property type="entry name" value="BETA-LACTAMASE-RELATED DOMAIN-CONTAINING PROTEIN"/>
    <property type="match status" value="1"/>
</dbReference>
<comment type="caution">
    <text evidence="2">The sequence shown here is derived from an EMBL/GenBank/DDBJ whole genome shotgun (WGS) entry which is preliminary data.</text>
</comment>
<keyword evidence="2" id="KW-0614">Plasmid</keyword>
<proteinExistence type="predicted"/>
<accession>W6S0Z5</accession>
<geneLocation type="plasmid" evidence="2">
    <name>pLPU83b</name>
</geneLocation>
<organism evidence="2 3">
    <name type="scientific">Rhizobium favelukesii</name>
    <dbReference type="NCBI Taxonomy" id="348824"/>
    <lineage>
        <taxon>Bacteria</taxon>
        <taxon>Pseudomonadati</taxon>
        <taxon>Pseudomonadota</taxon>
        <taxon>Alphaproteobacteria</taxon>
        <taxon>Hyphomicrobiales</taxon>
        <taxon>Rhizobiaceae</taxon>
        <taxon>Rhizobium/Agrobacterium group</taxon>
        <taxon>Rhizobium</taxon>
    </lineage>
</organism>
<reference evidence="2" key="1">
    <citation type="submission" date="2013-11" db="EMBL/GenBank/DDBJ databases">
        <title>Draft genome sequence of the broad-host-range Rhizobium sp. LPU83 strain, a member of the low-genetic diversity Oregon-like Rhizobium sp. group.</title>
        <authorList>
            <person name="Wibberg D."/>
            <person name="Puehler A."/>
            <person name="Schlueter A."/>
        </authorList>
    </citation>
    <scope>NUCLEOTIDE SEQUENCE [LARGE SCALE GENOMIC DNA]</scope>
    <source>
        <strain evidence="2">LPU83</strain>
        <plasmid evidence="2">pLPU83b</plasmid>
    </source>
</reference>
<dbReference type="EMBL" id="CBYB010000010">
    <property type="protein sequence ID" value="CDM60151.1"/>
    <property type="molecule type" value="Genomic_DNA"/>
</dbReference>
<gene>
    <name evidence="2" type="primary">nylB</name>
    <name evidence="2" type="ORF">LPU83_pLPU83b_0155</name>
</gene>
<evidence type="ECO:0000313" key="2">
    <source>
        <dbReference type="EMBL" id="CDM60151.1"/>
    </source>
</evidence>
<dbReference type="Pfam" id="PF00144">
    <property type="entry name" value="Beta-lactamase"/>
    <property type="match status" value="1"/>
</dbReference>
<name>W6S0Z5_9HYPH</name>
<dbReference type="AlphaFoldDB" id="W6S0Z5"/>
<dbReference type="Proteomes" id="UP000019443">
    <property type="component" value="Unassembled WGS sequence"/>
</dbReference>
<sequence>MNDMRLRDRRNPGAPIIPRDGWDLPPWNRWTNQHVREMTATAPIWRGDGPVRPLPESLQPLGDIMVDFREGKRSVDEFLKESSTDGFLVLHRGRIIFERYMNELAPHKQHLIHSATKSFIGTLAGIVEDKGLLDVKEPVIEYLPELAATAFRGATVQQLLDMTGGVFFDESRNQDSHLQKLYLANGWHDHNRPDWPRTVWDLILTLNIAARPHGASFHYCNITTTVLGCLLERASGLSLADLMSQEIWAPMGAGEDAYITVDHAGLAAAAGGMCATLRDLGRFAMLLLEGGSRDGRQIIPHSWIRGTRSGGVELSGSSRQSLPNGAYHNQWWIEDTRRGTLWARGQDGQIVFIDPDAEFVAVKLSSLPNDENYTQRRLDERPALLAIRATLSTT</sequence>
<keyword evidence="3" id="KW-1185">Reference proteome</keyword>
<dbReference type="InterPro" id="IPR012338">
    <property type="entry name" value="Beta-lactam/transpept-like"/>
</dbReference>
<dbReference type="InterPro" id="IPR050789">
    <property type="entry name" value="Diverse_Enzym_Activities"/>
</dbReference>
<dbReference type="SUPFAM" id="SSF56601">
    <property type="entry name" value="beta-lactamase/transpeptidase-like"/>
    <property type="match status" value="1"/>
</dbReference>
<feature type="domain" description="Beta-lactamase-related" evidence="1">
    <location>
        <begin position="86"/>
        <end position="371"/>
    </location>
</feature>
<evidence type="ECO:0000259" key="1">
    <source>
        <dbReference type="Pfam" id="PF00144"/>
    </source>
</evidence>
<dbReference type="RefSeq" id="WP_024318851.1">
    <property type="nucleotide sequence ID" value="NZ_ATTO01000121.1"/>
</dbReference>
<keyword evidence="2" id="KW-0378">Hydrolase</keyword>
<dbReference type="PANTHER" id="PTHR43283">
    <property type="entry name" value="BETA-LACTAMASE-RELATED"/>
    <property type="match status" value="1"/>
</dbReference>
<dbReference type="GO" id="GO:0016787">
    <property type="term" value="F:hydrolase activity"/>
    <property type="evidence" value="ECO:0007669"/>
    <property type="project" value="UniProtKB-KW"/>
</dbReference>
<dbReference type="InterPro" id="IPR001466">
    <property type="entry name" value="Beta-lactam-related"/>
</dbReference>
<dbReference type="Gene3D" id="3.40.710.10">
    <property type="entry name" value="DD-peptidase/beta-lactamase superfamily"/>
    <property type="match status" value="1"/>
</dbReference>
<protein>
    <submittedName>
        <fullName evidence="2">6-aminohexanoate-dimer hydrolase</fullName>
    </submittedName>
</protein>